<dbReference type="RefSeq" id="YP_006666422.1">
    <property type="nucleotide sequence ID" value="NC_018568.1"/>
</dbReference>
<proteinExistence type="predicted"/>
<geneLocation type="mitochondrion" evidence="2"/>
<gene>
    <name evidence="2" type="primary">orf012</name>
</gene>
<keyword evidence="2" id="KW-0496">Mitochondrion</keyword>
<evidence type="ECO:0000256" key="1">
    <source>
        <dbReference type="SAM" id="MobiDB-lite"/>
    </source>
</evidence>
<feature type="region of interest" description="Disordered" evidence="1">
    <location>
        <begin position="104"/>
        <end position="124"/>
    </location>
</feature>
<organism evidence="2">
    <name type="scientific">Trebouxiophyceae sp. MX-AZ01</name>
    <dbReference type="NCBI Taxonomy" id="1208065"/>
    <lineage>
        <taxon>Eukaryota</taxon>
        <taxon>Viridiplantae</taxon>
        <taxon>Chlorophyta</taxon>
        <taxon>core chlorophytes</taxon>
        <taxon>Trebouxiophyceae</taxon>
    </lineage>
</organism>
<evidence type="ECO:0000313" key="2">
    <source>
        <dbReference type="EMBL" id="AFQ93777.1"/>
    </source>
</evidence>
<accession>J7KDJ7</accession>
<reference evidence="2" key="1">
    <citation type="journal article" date="2012" name="Eukaryot. Cell">
        <title>Complete Mitochondrial and Plastid Genomes of the Green Microalga Trebouxiophyceae sp. Strain MX-AZ01 Isolated from a Highly Acidic Geothermal Lake.</title>
        <authorList>
            <person name="Servin-Garciduenas L.E."/>
            <person name="Martinez-Romero E."/>
        </authorList>
    </citation>
    <scope>NUCLEOTIDE SEQUENCE</scope>
    <source>
        <strain evidence="2">MX-AZ01</strain>
    </source>
</reference>
<sequence>MAKKRKLLQHYQMAALLKEKKIVLLYQYTATGAQEWLSLRQRLSHISTQGNAPLSPYASKRKESPTISILVMKSRIGQLSLAGHRPTLRNGLLNTFHGGHSESKPYLPWEQASGSSRRDGWRMPPVNARRSPAWRMPPGAANVATTIPVKAASHGGCGLGSTPLQHGASPLSQGSILLLACDTHPDMVSACAMISGGGSRVGAPILVGGFYFGRKVTHLDVAKLAALTPLASHQLPITMERPMASLVNEGLLYHQRRLLQCFGAYRDMLMHQHASIEAASKPSGRPSS</sequence>
<dbReference type="AlphaFoldDB" id="J7KDJ7"/>
<evidence type="ECO:0008006" key="3">
    <source>
        <dbReference type="Google" id="ProtNLM"/>
    </source>
</evidence>
<protein>
    <recommendedName>
        <fullName evidence="3">Ribosomal protein L10</fullName>
    </recommendedName>
</protein>
<name>J7KDJ7_9CHLO</name>
<dbReference type="EMBL" id="JX315601">
    <property type="protein sequence ID" value="AFQ93777.1"/>
    <property type="molecule type" value="Genomic_DNA"/>
</dbReference>
<dbReference type="GeneID" id="13543459"/>